<dbReference type="EMBL" id="CAJJDN010000153">
    <property type="protein sequence ID" value="CAD8124732.1"/>
    <property type="molecule type" value="Genomic_DNA"/>
</dbReference>
<gene>
    <name evidence="1" type="ORF">PSON_ATCC_30995.1.T1530068</name>
</gene>
<sequence length="477" mass="56098">MFSYIGKCQITLSYSAFTANTFSSADEWSVIGGNEGYDVQESMTIFGGNNYFGARVSIYRQILISSPHHTIRLKMRKLIHGIMNLLQQKQMVKQLIIRQLVQIKEINLDNSYIKKQCFFFFCIFENHQYQKQHLHYKNQQQKNLGESEIFTYIHTIVQQDVISVIIQIKILINVNLIYLKQIILKDLIFIQMKTGTTLTKQYFFEPHFELKITFQFWKFEAIATSQYSLKVDELVVWSDHKTKSQKIEICGRNSYAEQYYNVDIRINHIYQYPTFKFVSDSIIPTDYFGIREFSVYMLACDSSCELCEINADSCIQGTKLTQIQMESDLTQNSFITQQEWGSYTPSDASGQISMSTIADTYFSNINYLSLYNLLYKDFELEDHDKIKIQFQAYSYSVKLNLNMKIDEDYDEIVSIGENVQTTACSLSLTHDIENYSFLEYIFDHTANFIRIQFESQPYIFGDYKYGFNQRRLHQQSL</sequence>
<dbReference type="Proteomes" id="UP000692954">
    <property type="component" value="Unassembled WGS sequence"/>
</dbReference>
<evidence type="ECO:0000313" key="2">
    <source>
        <dbReference type="Proteomes" id="UP000692954"/>
    </source>
</evidence>
<keyword evidence="2" id="KW-1185">Reference proteome</keyword>
<evidence type="ECO:0000313" key="1">
    <source>
        <dbReference type="EMBL" id="CAD8124732.1"/>
    </source>
</evidence>
<name>A0A8S1RBS2_9CILI</name>
<dbReference type="PANTHER" id="PTHR39767">
    <property type="entry name" value="CALCIUM/CALMODULIN-BINDING MEMBRANE PROTEIN PCM4-RELATED"/>
    <property type="match status" value="1"/>
</dbReference>
<proteinExistence type="predicted"/>
<dbReference type="AlphaFoldDB" id="A0A8S1RBS2"/>
<accession>A0A8S1RBS2</accession>
<dbReference type="PANTHER" id="PTHR39767:SF2">
    <property type="entry name" value="CHROMOSOME UNDETERMINED SCAFFOLD_1, WHOLE GENOME SHOTGUN SEQUENCE"/>
    <property type="match status" value="1"/>
</dbReference>
<organism evidence="1 2">
    <name type="scientific">Paramecium sonneborni</name>
    <dbReference type="NCBI Taxonomy" id="65129"/>
    <lineage>
        <taxon>Eukaryota</taxon>
        <taxon>Sar</taxon>
        <taxon>Alveolata</taxon>
        <taxon>Ciliophora</taxon>
        <taxon>Intramacronucleata</taxon>
        <taxon>Oligohymenophorea</taxon>
        <taxon>Peniculida</taxon>
        <taxon>Parameciidae</taxon>
        <taxon>Paramecium</taxon>
    </lineage>
</organism>
<reference evidence="1" key="1">
    <citation type="submission" date="2021-01" db="EMBL/GenBank/DDBJ databases">
        <authorList>
            <consortium name="Genoscope - CEA"/>
            <person name="William W."/>
        </authorList>
    </citation>
    <scope>NUCLEOTIDE SEQUENCE</scope>
</reference>
<comment type="caution">
    <text evidence="1">The sequence shown here is derived from an EMBL/GenBank/DDBJ whole genome shotgun (WGS) entry which is preliminary data.</text>
</comment>
<protein>
    <submittedName>
        <fullName evidence="1">Uncharacterized protein</fullName>
    </submittedName>
</protein>